<evidence type="ECO:0000313" key="2">
    <source>
        <dbReference type="EMBL" id="SFQ78723.1"/>
    </source>
</evidence>
<dbReference type="Pfam" id="PF01841">
    <property type="entry name" value="Transglut_core"/>
    <property type="match status" value="1"/>
</dbReference>
<sequence>MRLVLQSTNPHDYLISTFEVNFTHPSLIKKADEIYANSMNKLQYAKEAYEFVRDHIAHSWDIGSHRVTRTASEVLEYEEGICYAKSNLLAALLRIKGIPTGFCYQRLTLFNTPEDSYCIHALNAVYIDSENKWIRLDSRGNKTGVNAQFSLDEEKLAFPVRPHLDEQDYTTIYVNPHEKTMNVLKEHSDGREMYMNGLPKNI</sequence>
<organism evidence="2 3">
    <name type="scientific">Priestia endophytica DSM 13796</name>
    <dbReference type="NCBI Taxonomy" id="1121089"/>
    <lineage>
        <taxon>Bacteria</taxon>
        <taxon>Bacillati</taxon>
        <taxon>Bacillota</taxon>
        <taxon>Bacilli</taxon>
        <taxon>Bacillales</taxon>
        <taxon>Bacillaceae</taxon>
        <taxon>Priestia</taxon>
    </lineage>
</organism>
<evidence type="ECO:0000313" key="3">
    <source>
        <dbReference type="Proteomes" id="UP000182762"/>
    </source>
</evidence>
<dbReference type="Gene3D" id="3.10.620.30">
    <property type="match status" value="1"/>
</dbReference>
<dbReference type="Proteomes" id="UP000182762">
    <property type="component" value="Unassembled WGS sequence"/>
</dbReference>
<gene>
    <name evidence="2" type="ORF">SAMN02745910_03467</name>
</gene>
<evidence type="ECO:0000259" key="1">
    <source>
        <dbReference type="Pfam" id="PF01841"/>
    </source>
</evidence>
<keyword evidence="3" id="KW-1185">Reference proteome</keyword>
<name>A0A1I6BCQ1_9BACI</name>
<comment type="caution">
    <text evidence="2">The sequence shown here is derived from an EMBL/GenBank/DDBJ whole genome shotgun (WGS) entry which is preliminary data.</text>
</comment>
<dbReference type="InterPro" id="IPR038765">
    <property type="entry name" value="Papain-like_cys_pep_sf"/>
</dbReference>
<dbReference type="InterPro" id="IPR002931">
    <property type="entry name" value="Transglutaminase-like"/>
</dbReference>
<dbReference type="RefSeq" id="WP_061805809.1">
    <property type="nucleotide sequence ID" value="NZ_FOXX01000009.1"/>
</dbReference>
<proteinExistence type="predicted"/>
<accession>A0A1I6BCQ1</accession>
<dbReference type="SUPFAM" id="SSF54001">
    <property type="entry name" value="Cysteine proteinases"/>
    <property type="match status" value="1"/>
</dbReference>
<reference evidence="2 3" key="1">
    <citation type="submission" date="2016-10" db="EMBL/GenBank/DDBJ databases">
        <authorList>
            <person name="Varghese N."/>
            <person name="Submissions S."/>
        </authorList>
    </citation>
    <scope>NUCLEOTIDE SEQUENCE [LARGE SCALE GENOMIC DNA]</scope>
    <source>
        <strain evidence="2 3">DSM 13796</strain>
    </source>
</reference>
<dbReference type="PANTHER" id="PTHR33490">
    <property type="entry name" value="BLR5614 PROTEIN-RELATED"/>
    <property type="match status" value="1"/>
</dbReference>
<feature type="domain" description="Transglutaminase-like" evidence="1">
    <location>
        <begin position="30"/>
        <end position="137"/>
    </location>
</feature>
<protein>
    <submittedName>
        <fullName evidence="2">Transglutaminase-like superfamily protein</fullName>
    </submittedName>
</protein>
<dbReference type="EMBL" id="FOXX01000009">
    <property type="protein sequence ID" value="SFQ78723.1"/>
    <property type="molecule type" value="Genomic_DNA"/>
</dbReference>
<dbReference type="GeneID" id="93712067"/>
<dbReference type="PANTHER" id="PTHR33490:SF3">
    <property type="entry name" value="CONSERVED INTEGRAL MEMBRANE PROTEIN"/>
    <property type="match status" value="1"/>
</dbReference>